<organism evidence="1 2">
    <name type="scientific">Cytobacillus gottheilii</name>
    <dbReference type="NCBI Taxonomy" id="859144"/>
    <lineage>
        <taxon>Bacteria</taxon>
        <taxon>Bacillati</taxon>
        <taxon>Bacillota</taxon>
        <taxon>Bacilli</taxon>
        <taxon>Bacillales</taxon>
        <taxon>Bacillaceae</taxon>
        <taxon>Cytobacillus</taxon>
    </lineage>
</organism>
<evidence type="ECO:0000313" key="1">
    <source>
        <dbReference type="EMBL" id="QVY62960.1"/>
    </source>
</evidence>
<dbReference type="Proteomes" id="UP000679247">
    <property type="component" value="Chromosome"/>
</dbReference>
<evidence type="ECO:0000313" key="2">
    <source>
        <dbReference type="Proteomes" id="UP000679247"/>
    </source>
</evidence>
<accession>A0ABX8FG40</accession>
<keyword evidence="2" id="KW-1185">Reference proteome</keyword>
<reference evidence="1 2" key="1">
    <citation type="submission" date="2021-03" db="EMBL/GenBank/DDBJ databases">
        <title>The first data on the complete genome of the tetrodotoxin-producing bacterium.</title>
        <authorList>
            <person name="Melnikova D.I."/>
            <person name="Nijland R."/>
            <person name="Magarlamov T.Y."/>
        </authorList>
    </citation>
    <scope>NUCLEOTIDE SEQUENCE [LARGE SCALE GENOMIC DNA]</scope>
    <source>
        <strain evidence="1 2">1839</strain>
    </source>
</reference>
<sequence>MIGLIIAVFFIVVVLTIWTAVNVSESKGIIKRWESLVQAEEESESNFRKIKTAVVSLNNGQIDEIHGVDRYSWDIERRSLYLWNKEGKAVSIYNLSVITNVHFNREGEAE</sequence>
<dbReference type="RefSeq" id="WP_214478324.1">
    <property type="nucleotide sequence ID" value="NZ_CP071709.1"/>
</dbReference>
<name>A0ABX8FG40_9BACI</name>
<gene>
    <name evidence="1" type="ORF">J1899_07935</name>
</gene>
<proteinExistence type="predicted"/>
<protein>
    <recommendedName>
        <fullName evidence="3">DUF3139 domain-containing protein</fullName>
    </recommendedName>
</protein>
<evidence type="ECO:0008006" key="3">
    <source>
        <dbReference type="Google" id="ProtNLM"/>
    </source>
</evidence>
<dbReference type="EMBL" id="CP071709">
    <property type="protein sequence ID" value="QVY62960.1"/>
    <property type="molecule type" value="Genomic_DNA"/>
</dbReference>